<evidence type="ECO:0000256" key="8">
    <source>
        <dbReference type="ARBA" id="ARBA00023037"/>
    </source>
</evidence>
<keyword evidence="3" id="KW-1003">Cell membrane</keyword>
<gene>
    <name evidence="14" type="primary">similar to Integrin beta-PS</name>
    <name evidence="14" type="ORF">CLUMA_CG004300</name>
</gene>
<dbReference type="GO" id="GO:0098609">
    <property type="term" value="P:cell-cell adhesion"/>
    <property type="evidence" value="ECO:0007669"/>
    <property type="project" value="TreeGrafter"/>
</dbReference>
<evidence type="ECO:0000313" key="14">
    <source>
        <dbReference type="EMBL" id="CRK90598.1"/>
    </source>
</evidence>
<keyword evidence="4" id="KW-0812">Transmembrane</keyword>
<evidence type="ECO:0000256" key="9">
    <source>
        <dbReference type="ARBA" id="ARBA00023136"/>
    </source>
</evidence>
<evidence type="ECO:0000256" key="5">
    <source>
        <dbReference type="ARBA" id="ARBA00022729"/>
    </source>
</evidence>
<keyword evidence="8" id="KW-0401">Integrin</keyword>
<accession>A0A1J1HVR3</accession>
<keyword evidence="5 12" id="KW-0732">Signal</keyword>
<evidence type="ECO:0000256" key="1">
    <source>
        <dbReference type="ARBA" id="ARBA00004251"/>
    </source>
</evidence>
<dbReference type="GO" id="GO:0009986">
    <property type="term" value="C:cell surface"/>
    <property type="evidence" value="ECO:0007669"/>
    <property type="project" value="TreeGrafter"/>
</dbReference>
<dbReference type="GO" id="GO:0005178">
    <property type="term" value="F:integrin binding"/>
    <property type="evidence" value="ECO:0007669"/>
    <property type="project" value="TreeGrafter"/>
</dbReference>
<feature type="domain" description="Integrin beta epidermal growth factor-like" evidence="13">
    <location>
        <begin position="47"/>
        <end position="89"/>
    </location>
</feature>
<evidence type="ECO:0000259" key="13">
    <source>
        <dbReference type="Pfam" id="PF23105"/>
    </source>
</evidence>
<evidence type="ECO:0000256" key="2">
    <source>
        <dbReference type="ARBA" id="ARBA00007449"/>
    </source>
</evidence>
<proteinExistence type="inferred from homology"/>
<evidence type="ECO:0000256" key="4">
    <source>
        <dbReference type="ARBA" id="ARBA00022692"/>
    </source>
</evidence>
<evidence type="ECO:0000256" key="6">
    <source>
        <dbReference type="ARBA" id="ARBA00022737"/>
    </source>
</evidence>
<dbReference type="GO" id="GO:0016477">
    <property type="term" value="P:cell migration"/>
    <property type="evidence" value="ECO:0007669"/>
    <property type="project" value="TreeGrafter"/>
</dbReference>
<dbReference type="GO" id="GO:0008305">
    <property type="term" value="C:integrin complex"/>
    <property type="evidence" value="ECO:0007669"/>
    <property type="project" value="TreeGrafter"/>
</dbReference>
<comment type="subcellular location">
    <subcellularLocation>
        <location evidence="1">Cell membrane</location>
        <topology evidence="1">Single-pass type I membrane protein</topology>
    </subcellularLocation>
</comment>
<dbReference type="Pfam" id="PF23105">
    <property type="entry name" value="EGF_integrin"/>
    <property type="match status" value="2"/>
</dbReference>
<dbReference type="GO" id="GO:0007229">
    <property type="term" value="P:integrin-mediated signaling pathway"/>
    <property type="evidence" value="ECO:0007669"/>
    <property type="project" value="UniProtKB-KW"/>
</dbReference>
<dbReference type="InterPro" id="IPR057243">
    <property type="entry name" value="Integrin_I-EGF_CS"/>
</dbReference>
<name>A0A1J1HVR3_9DIPT</name>
<dbReference type="InterPro" id="IPR015812">
    <property type="entry name" value="Integrin_bsu"/>
</dbReference>
<dbReference type="AlphaFoldDB" id="A0A1J1HVR3"/>
<dbReference type="OrthoDB" id="410592at2759"/>
<dbReference type="FunFam" id="2.10.25.10:FF:000098">
    <property type="entry name" value="Integrin beta"/>
    <property type="match status" value="1"/>
</dbReference>
<evidence type="ECO:0000256" key="12">
    <source>
        <dbReference type="SAM" id="SignalP"/>
    </source>
</evidence>
<dbReference type="PANTHER" id="PTHR10082">
    <property type="entry name" value="INTEGRIN BETA SUBUNIT"/>
    <property type="match status" value="1"/>
</dbReference>
<dbReference type="InterPro" id="IPR057073">
    <property type="entry name" value="EGF_integrin_2"/>
</dbReference>
<dbReference type="GO" id="GO:0005925">
    <property type="term" value="C:focal adhesion"/>
    <property type="evidence" value="ECO:0007669"/>
    <property type="project" value="UniProtKB-ARBA"/>
</dbReference>
<evidence type="ECO:0000256" key="10">
    <source>
        <dbReference type="ARBA" id="ARBA00023157"/>
    </source>
</evidence>
<dbReference type="PANTHER" id="PTHR10082:SF60">
    <property type="entry name" value="INTEGRIN BETA-PS"/>
    <property type="match status" value="1"/>
</dbReference>
<evidence type="ECO:0000256" key="3">
    <source>
        <dbReference type="ARBA" id="ARBA00022475"/>
    </source>
</evidence>
<dbReference type="Gene3D" id="2.10.25.10">
    <property type="entry name" value="Laminin"/>
    <property type="match status" value="3"/>
</dbReference>
<keyword evidence="6" id="KW-0677">Repeat</keyword>
<evidence type="ECO:0000313" key="15">
    <source>
        <dbReference type="Proteomes" id="UP000183832"/>
    </source>
</evidence>
<dbReference type="Pfam" id="PF23106">
    <property type="entry name" value="EGF_Teneurin"/>
    <property type="match status" value="1"/>
</dbReference>
<sequence length="172" mass="18721">MGKFLIKLVTAMLVCTIAVAASECNEGFYGNHCECSLEDSELNLLNKNSKCRPDKQSLECNGRGKCVCGGCHCEHRPNPDEVVSGQFCECDNFSCDRHNGILCSSHGICECGLCRCHDGWTGDACECSTSVEDCTAPNGEICSGYGYCKCGVCDCKINKLENYAYTGKYCEH</sequence>
<dbReference type="GO" id="GO:0033627">
    <property type="term" value="P:cell adhesion mediated by integrin"/>
    <property type="evidence" value="ECO:0007669"/>
    <property type="project" value="TreeGrafter"/>
</dbReference>
<keyword evidence="11" id="KW-0325">Glycoprotein</keyword>
<dbReference type="SUPFAM" id="SSF57196">
    <property type="entry name" value="EGF/Laminin"/>
    <property type="match status" value="2"/>
</dbReference>
<reference evidence="14 15" key="1">
    <citation type="submission" date="2015-04" db="EMBL/GenBank/DDBJ databases">
        <authorList>
            <person name="Syromyatnikov M.Y."/>
            <person name="Popov V.N."/>
        </authorList>
    </citation>
    <scope>NUCLEOTIDE SEQUENCE [LARGE SCALE GENOMIC DNA]</scope>
</reference>
<evidence type="ECO:0000256" key="7">
    <source>
        <dbReference type="ARBA" id="ARBA00022989"/>
    </source>
</evidence>
<dbReference type="FunFam" id="2.10.25.10:FF:000155">
    <property type="entry name" value="Integrin beta"/>
    <property type="match status" value="1"/>
</dbReference>
<dbReference type="PROSITE" id="PS52047">
    <property type="entry name" value="I_EGF_2"/>
    <property type="match status" value="1"/>
</dbReference>
<keyword evidence="10" id="KW-1015">Disulfide bond</keyword>
<feature type="chain" id="PRO_5013131314" evidence="12">
    <location>
        <begin position="22"/>
        <end position="172"/>
    </location>
</feature>
<dbReference type="STRING" id="568069.A0A1J1HVR3"/>
<dbReference type="PROSITE" id="PS00243">
    <property type="entry name" value="I_EGF_1"/>
    <property type="match status" value="1"/>
</dbReference>
<dbReference type="GO" id="GO:0030334">
    <property type="term" value="P:regulation of cell migration"/>
    <property type="evidence" value="ECO:0007669"/>
    <property type="project" value="UniProtKB-ARBA"/>
</dbReference>
<feature type="domain" description="Integrin beta epidermal growth factor-like" evidence="13">
    <location>
        <begin position="131"/>
        <end position="171"/>
    </location>
</feature>
<comment type="similarity">
    <text evidence="2">Belongs to the integrin beta chain family.</text>
</comment>
<evidence type="ECO:0000256" key="11">
    <source>
        <dbReference type="ARBA" id="ARBA00023180"/>
    </source>
</evidence>
<keyword evidence="15" id="KW-1185">Reference proteome</keyword>
<keyword evidence="7" id="KW-1133">Transmembrane helix</keyword>
<protein>
    <submittedName>
        <fullName evidence="14">CLUMA_CG004300, isoform A</fullName>
    </submittedName>
</protein>
<keyword evidence="9" id="KW-0472">Membrane</keyword>
<organism evidence="14 15">
    <name type="scientific">Clunio marinus</name>
    <dbReference type="NCBI Taxonomy" id="568069"/>
    <lineage>
        <taxon>Eukaryota</taxon>
        <taxon>Metazoa</taxon>
        <taxon>Ecdysozoa</taxon>
        <taxon>Arthropoda</taxon>
        <taxon>Hexapoda</taxon>
        <taxon>Insecta</taxon>
        <taxon>Pterygota</taxon>
        <taxon>Neoptera</taxon>
        <taxon>Endopterygota</taxon>
        <taxon>Diptera</taxon>
        <taxon>Nematocera</taxon>
        <taxon>Chironomoidea</taxon>
        <taxon>Chironomidae</taxon>
        <taxon>Clunio</taxon>
    </lineage>
</organism>
<dbReference type="Proteomes" id="UP000183832">
    <property type="component" value="Unassembled WGS sequence"/>
</dbReference>
<feature type="signal peptide" evidence="12">
    <location>
        <begin position="1"/>
        <end position="21"/>
    </location>
</feature>
<feature type="non-terminal residue" evidence="14">
    <location>
        <position position="172"/>
    </location>
</feature>
<dbReference type="GO" id="GO:0007160">
    <property type="term" value="P:cell-matrix adhesion"/>
    <property type="evidence" value="ECO:0007669"/>
    <property type="project" value="TreeGrafter"/>
</dbReference>
<dbReference type="EMBL" id="CVRI01000020">
    <property type="protein sequence ID" value="CRK90598.1"/>
    <property type="molecule type" value="Genomic_DNA"/>
</dbReference>